<dbReference type="InterPro" id="IPR015500">
    <property type="entry name" value="Peptidase_S8_subtilisin-rel"/>
</dbReference>
<reference evidence="8 9" key="1">
    <citation type="submission" date="2020-08" db="EMBL/GenBank/DDBJ databases">
        <title>Sequencing the genomes of 1000 actinobacteria strains.</title>
        <authorList>
            <person name="Klenk H.-P."/>
        </authorList>
    </citation>
    <scope>NUCLEOTIDE SEQUENCE [LARGE SCALE GENOMIC DNA]</scope>
    <source>
        <strain evidence="8 9">DSM 45809</strain>
    </source>
</reference>
<feature type="transmembrane region" description="Helical" evidence="6">
    <location>
        <begin position="298"/>
        <end position="319"/>
    </location>
</feature>
<protein>
    <submittedName>
        <fullName evidence="8">Subtilisin family serine protease</fullName>
    </submittedName>
</protein>
<evidence type="ECO:0000256" key="3">
    <source>
        <dbReference type="ARBA" id="ARBA00022801"/>
    </source>
</evidence>
<evidence type="ECO:0000256" key="6">
    <source>
        <dbReference type="SAM" id="Phobius"/>
    </source>
</evidence>
<dbReference type="GO" id="GO:0004252">
    <property type="term" value="F:serine-type endopeptidase activity"/>
    <property type="evidence" value="ECO:0007669"/>
    <property type="project" value="UniProtKB-UniRule"/>
</dbReference>
<dbReference type="PANTHER" id="PTHR43806:SF11">
    <property type="entry name" value="CEREVISIN-RELATED"/>
    <property type="match status" value="1"/>
</dbReference>
<evidence type="ECO:0000256" key="1">
    <source>
        <dbReference type="ARBA" id="ARBA00011073"/>
    </source>
</evidence>
<keyword evidence="2 5" id="KW-0645">Protease</keyword>
<proteinExistence type="inferred from homology"/>
<dbReference type="InterPro" id="IPR050131">
    <property type="entry name" value="Peptidase_S8_subtilisin-like"/>
</dbReference>
<organism evidence="8 9">
    <name type="scientific">Actinoplanes octamycinicus</name>
    <dbReference type="NCBI Taxonomy" id="135948"/>
    <lineage>
        <taxon>Bacteria</taxon>
        <taxon>Bacillati</taxon>
        <taxon>Actinomycetota</taxon>
        <taxon>Actinomycetes</taxon>
        <taxon>Micromonosporales</taxon>
        <taxon>Micromonosporaceae</taxon>
        <taxon>Actinoplanes</taxon>
    </lineage>
</organism>
<dbReference type="Pfam" id="PF00082">
    <property type="entry name" value="Peptidase_S8"/>
    <property type="match status" value="1"/>
</dbReference>
<feature type="active site" description="Charge relay system" evidence="5">
    <location>
        <position position="86"/>
    </location>
</feature>
<dbReference type="EMBL" id="JACHNB010000001">
    <property type="protein sequence ID" value="MBB4742642.1"/>
    <property type="molecule type" value="Genomic_DNA"/>
</dbReference>
<keyword evidence="6" id="KW-0812">Transmembrane</keyword>
<keyword evidence="6" id="KW-0472">Membrane</keyword>
<dbReference type="GO" id="GO:0006508">
    <property type="term" value="P:proteolysis"/>
    <property type="evidence" value="ECO:0007669"/>
    <property type="project" value="UniProtKB-KW"/>
</dbReference>
<sequence length="331" mass="32700">MVRLVWTLALLAAPLPVREPPGCVTPPVPVVSVPYVVAPVASGAGVRVAVVDSGVDAGNAQVAGRVVAGRDLLRGELAGRRDCVGHGTAVAASVVAVAPGVRIVPVRVADGDPRDGAGVARVADGIRWAAGPGHAQVINISLVVGADDPRVRAAVAFAVGRGVVVVAAAGNQPGAGPQFPAGYPGVLGVGAILSSGEAASFSPVGPQVDLVAVGDAGTSFAAGVVSGTAALVCERFPELPAAGVGRRLVATSDAGRRVNPYRAVTAAGSGPAPRVPAAADPDRSSRYAVGPAVSRRPVYWAAGSAVGAGAVLGLIAFAVTRARRRGWRPAD</sequence>
<feature type="active site" description="Charge relay system" evidence="5">
    <location>
        <position position="52"/>
    </location>
</feature>
<keyword evidence="9" id="KW-1185">Reference proteome</keyword>
<evidence type="ECO:0000256" key="2">
    <source>
        <dbReference type="ARBA" id="ARBA00022670"/>
    </source>
</evidence>
<feature type="active site" description="Charge relay system" evidence="5">
    <location>
        <position position="219"/>
    </location>
</feature>
<evidence type="ECO:0000256" key="5">
    <source>
        <dbReference type="PROSITE-ProRule" id="PRU01240"/>
    </source>
</evidence>
<comment type="similarity">
    <text evidence="1 5">Belongs to the peptidase S8 family.</text>
</comment>
<dbReference type="AlphaFoldDB" id="A0A7W7H2U1"/>
<feature type="domain" description="Peptidase S8/S53" evidence="7">
    <location>
        <begin position="43"/>
        <end position="254"/>
    </location>
</feature>
<accession>A0A7W7H2U1</accession>
<dbReference type="SUPFAM" id="SSF52743">
    <property type="entry name" value="Subtilisin-like"/>
    <property type="match status" value="1"/>
</dbReference>
<gene>
    <name evidence="8" type="ORF">BJY16_006101</name>
</gene>
<dbReference type="PANTHER" id="PTHR43806">
    <property type="entry name" value="PEPTIDASE S8"/>
    <property type="match status" value="1"/>
</dbReference>
<dbReference type="Gene3D" id="3.40.50.200">
    <property type="entry name" value="Peptidase S8/S53 domain"/>
    <property type="match status" value="1"/>
</dbReference>
<dbReference type="PROSITE" id="PS00136">
    <property type="entry name" value="SUBTILASE_ASP"/>
    <property type="match status" value="1"/>
</dbReference>
<keyword evidence="6" id="KW-1133">Transmembrane helix</keyword>
<dbReference type="RefSeq" id="WP_185042984.1">
    <property type="nucleotide sequence ID" value="NZ_BAABFG010000005.1"/>
</dbReference>
<comment type="caution">
    <text evidence="8">The sequence shown here is derived from an EMBL/GenBank/DDBJ whole genome shotgun (WGS) entry which is preliminary data.</text>
</comment>
<dbReference type="InterPro" id="IPR036852">
    <property type="entry name" value="Peptidase_S8/S53_dom_sf"/>
</dbReference>
<evidence type="ECO:0000256" key="4">
    <source>
        <dbReference type="ARBA" id="ARBA00022825"/>
    </source>
</evidence>
<name>A0A7W7H2U1_9ACTN</name>
<keyword evidence="4 5" id="KW-0720">Serine protease</keyword>
<evidence type="ECO:0000313" key="8">
    <source>
        <dbReference type="EMBL" id="MBB4742642.1"/>
    </source>
</evidence>
<dbReference type="PRINTS" id="PR00723">
    <property type="entry name" value="SUBTILISIN"/>
</dbReference>
<dbReference type="InterPro" id="IPR000209">
    <property type="entry name" value="Peptidase_S8/S53_dom"/>
</dbReference>
<keyword evidence="3 5" id="KW-0378">Hydrolase</keyword>
<evidence type="ECO:0000259" key="7">
    <source>
        <dbReference type="Pfam" id="PF00082"/>
    </source>
</evidence>
<dbReference type="InterPro" id="IPR023827">
    <property type="entry name" value="Peptidase_S8_Asp-AS"/>
</dbReference>
<dbReference type="Proteomes" id="UP000546162">
    <property type="component" value="Unassembled WGS sequence"/>
</dbReference>
<evidence type="ECO:0000313" key="9">
    <source>
        <dbReference type="Proteomes" id="UP000546162"/>
    </source>
</evidence>
<dbReference type="PROSITE" id="PS51892">
    <property type="entry name" value="SUBTILASE"/>
    <property type="match status" value="1"/>
</dbReference>